<sequence length="90" mass="10336">MSNKRDLKRTINYVCSDLFSECVAASLYSGKPNEEDVEAILSSIIIIHNDYIRRISHQEPGIDARKYYHSLIGDFNKQVSEIIDQISNMN</sequence>
<gene>
    <name evidence="1" type="ORF">HMPREF0663_12295</name>
</gene>
<dbReference type="AlphaFoldDB" id="E7RSM7"/>
<name>E7RSM7_9BACT</name>
<proteinExistence type="predicted"/>
<organism evidence="1 2">
    <name type="scientific">Hoylesella oralis ATCC 33269</name>
    <dbReference type="NCBI Taxonomy" id="873533"/>
    <lineage>
        <taxon>Bacteria</taxon>
        <taxon>Pseudomonadati</taxon>
        <taxon>Bacteroidota</taxon>
        <taxon>Bacteroidia</taxon>
        <taxon>Bacteroidales</taxon>
        <taxon>Prevotellaceae</taxon>
        <taxon>Hoylesella</taxon>
    </lineage>
</organism>
<keyword evidence="2" id="KW-1185">Reference proteome</keyword>
<evidence type="ECO:0000313" key="1">
    <source>
        <dbReference type="EMBL" id="EFZ36228.1"/>
    </source>
</evidence>
<comment type="caution">
    <text evidence="1">The sequence shown here is derived from an EMBL/GenBank/DDBJ whole genome shotgun (WGS) entry which is preliminary data.</text>
</comment>
<reference evidence="1" key="1">
    <citation type="submission" date="2011-01" db="EMBL/GenBank/DDBJ databases">
        <authorList>
            <person name="Muzny D."/>
            <person name="Qin X."/>
            <person name="Buhay C."/>
            <person name="Dugan-Rocha S."/>
            <person name="Ding Y."/>
            <person name="Chen G."/>
            <person name="Hawes A."/>
            <person name="Holder M."/>
            <person name="Jhangiani S."/>
            <person name="Johnson A."/>
            <person name="Khan Z."/>
            <person name="Li Z."/>
            <person name="Liu W."/>
            <person name="Liu X."/>
            <person name="Perez L."/>
            <person name="Shen H."/>
            <person name="Wang Q."/>
            <person name="Watt J."/>
            <person name="Xi L."/>
            <person name="Xin Y."/>
            <person name="Zhou J."/>
            <person name="Deng J."/>
            <person name="Jiang H."/>
            <person name="Liu Y."/>
            <person name="Qu J."/>
            <person name="Song X.-Z."/>
            <person name="Zhang L."/>
            <person name="Villasana D."/>
            <person name="Johnson A."/>
            <person name="Liu J."/>
            <person name="Liyanage D."/>
            <person name="Lorensuhewa L."/>
            <person name="Robinson T."/>
            <person name="Song A."/>
            <person name="Song B.-B."/>
            <person name="Dinh H."/>
            <person name="Thornton R."/>
            <person name="Coyle M."/>
            <person name="Francisco L."/>
            <person name="Jackson L."/>
            <person name="Javaid M."/>
            <person name="Korchina V."/>
            <person name="Kovar C."/>
            <person name="Mata R."/>
            <person name="Mathew T."/>
            <person name="Ngo R."/>
            <person name="Nguyen L."/>
            <person name="Nguyen N."/>
            <person name="Okwuonu G."/>
            <person name="Ongeri F."/>
            <person name="Pham C."/>
            <person name="Simmons D."/>
            <person name="Wilczek-Boney K."/>
            <person name="Hale W."/>
            <person name="Jakkamsetti A."/>
            <person name="Pham P."/>
            <person name="Ruth R."/>
            <person name="San Lucas F."/>
            <person name="Warren J."/>
            <person name="Zhang J."/>
            <person name="Zhao Z."/>
            <person name="Zhou C."/>
            <person name="Zhu D."/>
            <person name="Lee S."/>
            <person name="Bess C."/>
            <person name="Blankenburg K."/>
            <person name="Forbes L."/>
            <person name="Fu Q."/>
            <person name="Gubbala S."/>
            <person name="Hirani K."/>
            <person name="Jayaseelan J.C."/>
            <person name="Lara F."/>
            <person name="Munidasa M."/>
            <person name="Palculict T."/>
            <person name="Patil S."/>
            <person name="Pu L.-L."/>
            <person name="Saada N."/>
            <person name="Tang L."/>
            <person name="Weissenberger G."/>
            <person name="Zhu Y."/>
            <person name="Hemphill L."/>
            <person name="Shang Y."/>
            <person name="Youmans B."/>
            <person name="Ayvaz T."/>
            <person name="Ross M."/>
            <person name="Santibanez J."/>
            <person name="Aqrawi P."/>
            <person name="Gross S."/>
            <person name="Joshi V."/>
            <person name="Fowler G."/>
            <person name="Nazareth L."/>
            <person name="Reid J."/>
            <person name="Worley K."/>
            <person name="Petrosino J."/>
            <person name="Highlander S."/>
            <person name="Gibbs R."/>
        </authorList>
    </citation>
    <scope>NUCLEOTIDE SEQUENCE [LARGE SCALE GENOMIC DNA]</scope>
    <source>
        <strain evidence="1">ATCC 33269</strain>
    </source>
</reference>
<dbReference type="Proteomes" id="UP000005580">
    <property type="component" value="Unassembled WGS sequence"/>
</dbReference>
<dbReference type="STRING" id="28134.SAMN05444288_2111"/>
<dbReference type="RefSeq" id="WP_004370526.1">
    <property type="nucleotide sequence ID" value="NZ_GL833119.1"/>
</dbReference>
<dbReference type="HOGENOM" id="CLU_161352_0_0_10"/>
<protein>
    <submittedName>
        <fullName evidence="1">Uncharacterized protein</fullName>
    </submittedName>
</protein>
<accession>E7RSM7</accession>
<dbReference type="eggNOG" id="ENOG5033FB6">
    <property type="taxonomic scope" value="Bacteria"/>
</dbReference>
<dbReference type="EMBL" id="AEPE02000006">
    <property type="protein sequence ID" value="EFZ36228.1"/>
    <property type="molecule type" value="Genomic_DNA"/>
</dbReference>
<evidence type="ECO:0000313" key="2">
    <source>
        <dbReference type="Proteomes" id="UP000005580"/>
    </source>
</evidence>